<accession>A0A6P2DJ83</accession>
<evidence type="ECO:0000313" key="1">
    <source>
        <dbReference type="EMBL" id="VTS02445.1"/>
    </source>
</evidence>
<dbReference type="Proteomes" id="UP000464178">
    <property type="component" value="Chromosome"/>
</dbReference>
<proteinExistence type="predicted"/>
<name>A0A6P2DJ83_9BACT</name>
<reference evidence="1 2" key="1">
    <citation type="submission" date="2019-05" db="EMBL/GenBank/DDBJ databases">
        <authorList>
            <consortium name="Science for Life Laboratories"/>
        </authorList>
    </citation>
    <scope>NUCLEOTIDE SEQUENCE [LARGE SCALE GENOMIC DNA]</scope>
    <source>
        <strain evidence="1">Soil9</strain>
    </source>
</reference>
<evidence type="ECO:0000313" key="2">
    <source>
        <dbReference type="Proteomes" id="UP000464178"/>
    </source>
</evidence>
<dbReference type="EMBL" id="LR593886">
    <property type="protein sequence ID" value="VTS02445.1"/>
    <property type="molecule type" value="Genomic_DNA"/>
</dbReference>
<keyword evidence="2" id="KW-1185">Reference proteome</keyword>
<dbReference type="RefSeq" id="WP_162672742.1">
    <property type="nucleotide sequence ID" value="NZ_LR593886.1"/>
</dbReference>
<gene>
    <name evidence="1" type="ORF">SOIL9_75140</name>
</gene>
<dbReference type="KEGG" id="gms:SOIL9_75140"/>
<dbReference type="AlphaFoldDB" id="A0A6P2DJ83"/>
<sequence>MDESEYVNEWIARGVAVGEARGEVREAQQLILRIGAKKLGPVPAGVESVLRAIQDRARLERIADRIFEAPGWGDLVATV</sequence>
<protein>
    <submittedName>
        <fullName evidence="1">Uncharacterized protein</fullName>
    </submittedName>
</protein>
<organism evidence="1 2">
    <name type="scientific">Gemmata massiliana</name>
    <dbReference type="NCBI Taxonomy" id="1210884"/>
    <lineage>
        <taxon>Bacteria</taxon>
        <taxon>Pseudomonadati</taxon>
        <taxon>Planctomycetota</taxon>
        <taxon>Planctomycetia</taxon>
        <taxon>Gemmatales</taxon>
        <taxon>Gemmataceae</taxon>
        <taxon>Gemmata</taxon>
    </lineage>
</organism>